<organism evidence="1">
    <name type="scientific">Arundo donax</name>
    <name type="common">Giant reed</name>
    <name type="synonym">Donax arundinaceus</name>
    <dbReference type="NCBI Taxonomy" id="35708"/>
    <lineage>
        <taxon>Eukaryota</taxon>
        <taxon>Viridiplantae</taxon>
        <taxon>Streptophyta</taxon>
        <taxon>Embryophyta</taxon>
        <taxon>Tracheophyta</taxon>
        <taxon>Spermatophyta</taxon>
        <taxon>Magnoliopsida</taxon>
        <taxon>Liliopsida</taxon>
        <taxon>Poales</taxon>
        <taxon>Poaceae</taxon>
        <taxon>PACMAD clade</taxon>
        <taxon>Arundinoideae</taxon>
        <taxon>Arundineae</taxon>
        <taxon>Arundo</taxon>
    </lineage>
</organism>
<dbReference type="EMBL" id="GBRH01160211">
    <property type="protein sequence ID" value="JAE37685.1"/>
    <property type="molecule type" value="Transcribed_RNA"/>
</dbReference>
<sequence>MLTLLPNPPSHTEQ</sequence>
<reference evidence="1" key="2">
    <citation type="journal article" date="2015" name="Data Brief">
        <title>Shoot transcriptome of the giant reed, Arundo donax.</title>
        <authorList>
            <person name="Barrero R.A."/>
            <person name="Guerrero F.D."/>
            <person name="Moolhuijzen P."/>
            <person name="Goolsby J.A."/>
            <person name="Tidwell J."/>
            <person name="Bellgard S.E."/>
            <person name="Bellgard M.I."/>
        </authorList>
    </citation>
    <scope>NUCLEOTIDE SEQUENCE</scope>
    <source>
        <tissue evidence="1">Shoot tissue taken approximately 20 cm above the soil surface</tissue>
    </source>
</reference>
<name>A0A0A9HKL9_ARUDO</name>
<evidence type="ECO:0000313" key="1">
    <source>
        <dbReference type="EMBL" id="JAE37685.1"/>
    </source>
</evidence>
<proteinExistence type="predicted"/>
<protein>
    <submittedName>
        <fullName evidence="1">Uncharacterized protein</fullName>
    </submittedName>
</protein>
<accession>A0A0A9HKL9</accession>
<reference evidence="1" key="1">
    <citation type="submission" date="2014-09" db="EMBL/GenBank/DDBJ databases">
        <authorList>
            <person name="Magalhaes I.L.F."/>
            <person name="Oliveira U."/>
            <person name="Santos F.R."/>
            <person name="Vidigal T.H.D.A."/>
            <person name="Brescovit A.D."/>
            <person name="Santos A.J."/>
        </authorList>
    </citation>
    <scope>NUCLEOTIDE SEQUENCE</scope>
    <source>
        <tissue evidence="1">Shoot tissue taken approximately 20 cm above the soil surface</tissue>
    </source>
</reference>